<feature type="domain" description="Tryptophan synthase beta chain-like PALP" evidence="4">
    <location>
        <begin position="11"/>
        <end position="273"/>
    </location>
</feature>
<dbReference type="PANTHER" id="PTHR43780">
    <property type="entry name" value="1-AMINOCYCLOPROPANE-1-CARBOXYLATE DEAMINASE-RELATED"/>
    <property type="match status" value="1"/>
</dbReference>
<name>A0ABP4V6D3_9ACTN</name>
<accession>A0ABP4V6D3</accession>
<evidence type="ECO:0000259" key="4">
    <source>
        <dbReference type="Pfam" id="PF00291"/>
    </source>
</evidence>
<comment type="caution">
    <text evidence="5">The sequence shown here is derived from an EMBL/GenBank/DDBJ whole genome shotgun (WGS) entry which is preliminary data.</text>
</comment>
<keyword evidence="6" id="KW-1185">Reference proteome</keyword>
<gene>
    <name evidence="5" type="ORF">GCM10009765_78950</name>
</gene>
<evidence type="ECO:0000256" key="3">
    <source>
        <dbReference type="ARBA" id="ARBA00022898"/>
    </source>
</evidence>
<dbReference type="InterPro" id="IPR027278">
    <property type="entry name" value="ACCD_DCysDesulf"/>
</dbReference>
<reference evidence="6" key="1">
    <citation type="journal article" date="2019" name="Int. J. Syst. Evol. Microbiol.">
        <title>The Global Catalogue of Microorganisms (GCM) 10K type strain sequencing project: providing services to taxonomists for standard genome sequencing and annotation.</title>
        <authorList>
            <consortium name="The Broad Institute Genomics Platform"/>
            <consortium name="The Broad Institute Genome Sequencing Center for Infectious Disease"/>
            <person name="Wu L."/>
            <person name="Ma J."/>
        </authorList>
    </citation>
    <scope>NUCLEOTIDE SEQUENCE [LARGE SCALE GENOMIC DNA]</scope>
    <source>
        <strain evidence="6">JCM 14718</strain>
    </source>
</reference>
<protein>
    <submittedName>
        <fullName evidence="5">Pyridoxal-phosphate dependent enzyme</fullName>
    </submittedName>
</protein>
<keyword evidence="3" id="KW-0663">Pyridoxal phosphate</keyword>
<dbReference type="Proteomes" id="UP001500618">
    <property type="component" value="Unassembled WGS sequence"/>
</dbReference>
<dbReference type="EMBL" id="BAAANY010000043">
    <property type="protein sequence ID" value="GAA1718752.1"/>
    <property type="molecule type" value="Genomic_DNA"/>
</dbReference>
<proteinExistence type="inferred from homology"/>
<dbReference type="PIRSF" id="PIRSF006278">
    <property type="entry name" value="ACCD_DCysDesulf"/>
    <property type="match status" value="1"/>
</dbReference>
<dbReference type="InterPro" id="IPR001926">
    <property type="entry name" value="TrpB-like_PALP"/>
</dbReference>
<organism evidence="5 6">
    <name type="scientific">Fodinicola feengrottensis</name>
    <dbReference type="NCBI Taxonomy" id="435914"/>
    <lineage>
        <taxon>Bacteria</taxon>
        <taxon>Bacillati</taxon>
        <taxon>Actinomycetota</taxon>
        <taxon>Actinomycetes</taxon>
        <taxon>Mycobacteriales</taxon>
        <taxon>Fodinicola</taxon>
    </lineage>
</organism>
<evidence type="ECO:0000313" key="6">
    <source>
        <dbReference type="Proteomes" id="UP001500618"/>
    </source>
</evidence>
<dbReference type="PANTHER" id="PTHR43780:SF2">
    <property type="entry name" value="1-AMINOCYCLOPROPANE-1-CARBOXYLATE DEAMINASE-RELATED"/>
    <property type="match status" value="1"/>
</dbReference>
<dbReference type="InterPro" id="IPR036052">
    <property type="entry name" value="TrpB-like_PALP_sf"/>
</dbReference>
<comment type="cofactor">
    <cofactor evidence="1">
        <name>pyridoxal 5'-phosphate</name>
        <dbReference type="ChEBI" id="CHEBI:597326"/>
    </cofactor>
</comment>
<dbReference type="Pfam" id="PF00291">
    <property type="entry name" value="PALP"/>
    <property type="match status" value="1"/>
</dbReference>
<evidence type="ECO:0000256" key="2">
    <source>
        <dbReference type="ARBA" id="ARBA00008639"/>
    </source>
</evidence>
<evidence type="ECO:0000256" key="1">
    <source>
        <dbReference type="ARBA" id="ARBA00001933"/>
    </source>
</evidence>
<comment type="similarity">
    <text evidence="2">Belongs to the ACC deaminase/D-cysteine desulfhydrase family.</text>
</comment>
<dbReference type="SUPFAM" id="SSF53686">
    <property type="entry name" value="Tryptophan synthase beta subunit-like PLP-dependent enzymes"/>
    <property type="match status" value="1"/>
</dbReference>
<dbReference type="Gene3D" id="3.40.50.1100">
    <property type="match status" value="2"/>
</dbReference>
<evidence type="ECO:0000313" key="5">
    <source>
        <dbReference type="EMBL" id="GAA1718752.1"/>
    </source>
</evidence>
<sequence>MKELSDARMADAGLRLLVKRDDLIHPEMPGNKWRKLKYNLAFARSSGATTLLTFGGAYSNHLGATAAAGAYFGFGTIGVVRGEEHLPLNPHLRAAVEHGMRLTYMDRKTYREKTRATVIDALHCEFGQFYLLPEGGSNALAVRGCAELPAEIEEDFDVICCACGTGGTLAGIAAGLPPGRRALGFSVLKGGQFLDAAVRELQSGDSGNWRIETEFHFGGFAKRTAELDGFIDDFERQHGIRLEWVYEAKMMYGIFALAQRGECKPGTTIVAVINA</sequence>